<dbReference type="Pfam" id="PF23915">
    <property type="entry name" value="SusG_C"/>
    <property type="match status" value="1"/>
</dbReference>
<dbReference type="InterPro" id="IPR017853">
    <property type="entry name" value="GH"/>
</dbReference>
<proteinExistence type="inferred from homology"/>
<evidence type="ECO:0000256" key="2">
    <source>
        <dbReference type="ARBA" id="ARBA00023295"/>
    </source>
</evidence>
<dbReference type="PANTHER" id="PTHR47786">
    <property type="entry name" value="ALPHA-1,4-GLUCAN:MALTOSE-1-PHOSPHATE MALTOSYLTRANSFERASE"/>
    <property type="match status" value="1"/>
</dbReference>
<dbReference type="CDD" id="cd11313">
    <property type="entry name" value="AmyAc_arch_bac_AmyA"/>
    <property type="match status" value="1"/>
</dbReference>
<dbReference type="Gene3D" id="3.20.20.80">
    <property type="entry name" value="Glycosidases"/>
    <property type="match status" value="1"/>
</dbReference>
<dbReference type="InterPro" id="IPR056300">
    <property type="entry name" value="SusG-like_C"/>
</dbReference>
<organism evidence="5 6">
    <name type="scientific">Rufibacter hautae</name>
    <dbReference type="NCBI Taxonomy" id="2595005"/>
    <lineage>
        <taxon>Bacteria</taxon>
        <taxon>Pseudomonadati</taxon>
        <taxon>Bacteroidota</taxon>
        <taxon>Cytophagia</taxon>
        <taxon>Cytophagales</taxon>
        <taxon>Hymenobacteraceae</taxon>
        <taxon>Rufibacter</taxon>
    </lineage>
</organism>
<keyword evidence="2" id="KW-0378">Hydrolase</keyword>
<dbReference type="Gene3D" id="2.60.40.1180">
    <property type="entry name" value="Golgi alpha-mannosidase II"/>
    <property type="match status" value="1"/>
</dbReference>
<dbReference type="SMART" id="SM00642">
    <property type="entry name" value="Aamy"/>
    <property type="match status" value="1"/>
</dbReference>
<dbReference type="SUPFAM" id="SSF51445">
    <property type="entry name" value="(Trans)glycosidases"/>
    <property type="match status" value="1"/>
</dbReference>
<dbReference type="OrthoDB" id="9805159at2"/>
<dbReference type="RefSeq" id="WP_149089217.1">
    <property type="nucleotide sequence ID" value="NZ_VKKY01000001.1"/>
</dbReference>
<accession>A0A5B6TFY6</accession>
<comment type="caution">
    <text evidence="5">The sequence shown here is derived from an EMBL/GenBank/DDBJ whole genome shotgun (WGS) entry which is preliminary data.</text>
</comment>
<dbReference type="AlphaFoldDB" id="A0A5B6TFY6"/>
<dbReference type="Pfam" id="PF00128">
    <property type="entry name" value="Alpha-amylase"/>
    <property type="match status" value="2"/>
</dbReference>
<sequence>MKKVLGTLILQLLVLSGFCQEKAATGATSGTTSGPPAWIMQGNIYEVNVRQYTPEGTLNAFAKHLDRLKGMGVQTVWFMPLNPISKVDRKGSLGSYYAVSDYTAVNPEFGTMADFKQVVKAIHDRGMKVIIDWVPNHTGGDHRWLTQHPDFFVRDSTGKAAMAVDWADTRQLDYKNPVMQDSMIAAMKYWVSTTGIDGFRCDVAWNVPASFWRRCIPQLKEMKSLFLLAEGDSAYLPKTGFDAVYPWHMFKMMEKVAKGERPAFSLDSVKQENDRMYPAHTIQMYFTSNHDENSWNMADYGTFPGPVHAPFAVFTQTMASSVPLIYSGQEEPVLRALKFFDKDPMAFDKLQRASFYKTLLNLRKRNAALSADASFRKVSAGDEKAVYAFVREKGKRKVLVILNFSGTSQPITIKEKSLIGSAYNVFKGAKEPVSSKKWNIQPWGYAMYEYTSQ</sequence>
<reference evidence="5 6" key="1">
    <citation type="submission" date="2019-07" db="EMBL/GenBank/DDBJ databases">
        <title>Rufibacter sp. nov., isolated from lake sediment.</title>
        <authorList>
            <person name="Qu J.-H."/>
        </authorList>
    </citation>
    <scope>NUCLEOTIDE SEQUENCE [LARGE SCALE GENOMIC DNA]</scope>
    <source>
        <strain evidence="5 6">NBS58-1</strain>
    </source>
</reference>
<evidence type="ECO:0000313" key="5">
    <source>
        <dbReference type="EMBL" id="KAA3439574.1"/>
    </source>
</evidence>
<dbReference type="EMBL" id="VKKY01000001">
    <property type="protein sequence ID" value="KAA3439574.1"/>
    <property type="molecule type" value="Genomic_DNA"/>
</dbReference>
<dbReference type="GO" id="GO:0016798">
    <property type="term" value="F:hydrolase activity, acting on glycosyl bonds"/>
    <property type="evidence" value="ECO:0007669"/>
    <property type="project" value="UniProtKB-KW"/>
</dbReference>
<evidence type="ECO:0000259" key="4">
    <source>
        <dbReference type="SMART" id="SM00642"/>
    </source>
</evidence>
<dbReference type="SUPFAM" id="SSF51011">
    <property type="entry name" value="Glycosyl hydrolase domain"/>
    <property type="match status" value="1"/>
</dbReference>
<gene>
    <name evidence="5" type="ORF">FOA19_02495</name>
</gene>
<dbReference type="GO" id="GO:0005975">
    <property type="term" value="P:carbohydrate metabolic process"/>
    <property type="evidence" value="ECO:0007669"/>
    <property type="project" value="InterPro"/>
</dbReference>
<keyword evidence="3" id="KW-0732">Signal</keyword>
<feature type="chain" id="PRO_5022889353" evidence="3">
    <location>
        <begin position="24"/>
        <end position="453"/>
    </location>
</feature>
<keyword evidence="2" id="KW-0326">Glycosidase</keyword>
<name>A0A5B6TFY6_9BACT</name>
<dbReference type="PANTHER" id="PTHR47786:SF2">
    <property type="entry name" value="GLYCOSYL HYDROLASE FAMILY 13 CATALYTIC DOMAIN-CONTAINING PROTEIN"/>
    <property type="match status" value="1"/>
</dbReference>
<keyword evidence="6" id="KW-1185">Reference proteome</keyword>
<evidence type="ECO:0000256" key="3">
    <source>
        <dbReference type="SAM" id="SignalP"/>
    </source>
</evidence>
<evidence type="ECO:0000313" key="6">
    <source>
        <dbReference type="Proteomes" id="UP000324133"/>
    </source>
</evidence>
<feature type="signal peptide" evidence="3">
    <location>
        <begin position="1"/>
        <end position="23"/>
    </location>
</feature>
<dbReference type="InterPro" id="IPR013780">
    <property type="entry name" value="Glyco_hydro_b"/>
</dbReference>
<evidence type="ECO:0000256" key="1">
    <source>
        <dbReference type="ARBA" id="ARBA00008061"/>
    </source>
</evidence>
<protein>
    <submittedName>
        <fullName evidence="5">DUF3459 domain-containing protein</fullName>
    </submittedName>
</protein>
<comment type="similarity">
    <text evidence="1">Belongs to the glycosyl hydrolase 13 family.</text>
</comment>
<dbReference type="InterPro" id="IPR006047">
    <property type="entry name" value="GH13_cat_dom"/>
</dbReference>
<dbReference type="Proteomes" id="UP000324133">
    <property type="component" value="Unassembled WGS sequence"/>
</dbReference>
<feature type="domain" description="Glycosyl hydrolase family 13 catalytic" evidence="4">
    <location>
        <begin position="46"/>
        <end position="363"/>
    </location>
</feature>